<protein>
    <submittedName>
        <fullName evidence="2">Uncharacterized protein</fullName>
    </submittedName>
</protein>
<organism evidence="2 3">
    <name type="scientific">Asparagus officinalis</name>
    <name type="common">Garden asparagus</name>
    <dbReference type="NCBI Taxonomy" id="4686"/>
    <lineage>
        <taxon>Eukaryota</taxon>
        <taxon>Viridiplantae</taxon>
        <taxon>Streptophyta</taxon>
        <taxon>Embryophyta</taxon>
        <taxon>Tracheophyta</taxon>
        <taxon>Spermatophyta</taxon>
        <taxon>Magnoliopsida</taxon>
        <taxon>Liliopsida</taxon>
        <taxon>Asparagales</taxon>
        <taxon>Asparagaceae</taxon>
        <taxon>Asparagoideae</taxon>
        <taxon>Asparagus</taxon>
    </lineage>
</organism>
<evidence type="ECO:0000313" key="3">
    <source>
        <dbReference type="Proteomes" id="UP000243459"/>
    </source>
</evidence>
<feature type="region of interest" description="Disordered" evidence="1">
    <location>
        <begin position="113"/>
        <end position="168"/>
    </location>
</feature>
<name>A0A5P1FT57_ASPOF</name>
<dbReference type="Proteomes" id="UP000243459">
    <property type="component" value="Chromosome 1"/>
</dbReference>
<sequence>MMLNRAEEFMQPNIKVKDMALLLMLLQIGTVNLSRRLMRGPQIHRPVAGPAKRAISFICFQMLCESDEIELGSRSVPTSESVRSTALFWGWEEQETLGLSLSLLKGSGFGLKRGTEDGEGEWRRRREETGKRRRGFEEATKRRPMERLKKEDENERKGNGEERKMWRY</sequence>
<keyword evidence="3" id="KW-1185">Reference proteome</keyword>
<proteinExistence type="predicted"/>
<gene>
    <name evidence="2" type="ORF">A4U43_C01F11560</name>
</gene>
<dbReference type="EMBL" id="CM007381">
    <property type="protein sequence ID" value="ONK79901.1"/>
    <property type="molecule type" value="Genomic_DNA"/>
</dbReference>
<evidence type="ECO:0000313" key="2">
    <source>
        <dbReference type="EMBL" id="ONK79901.1"/>
    </source>
</evidence>
<accession>A0A5P1FT57</accession>
<evidence type="ECO:0000256" key="1">
    <source>
        <dbReference type="SAM" id="MobiDB-lite"/>
    </source>
</evidence>
<dbReference type="AlphaFoldDB" id="A0A5P1FT57"/>
<reference evidence="3" key="1">
    <citation type="journal article" date="2017" name="Nat. Commun.">
        <title>The asparagus genome sheds light on the origin and evolution of a young Y chromosome.</title>
        <authorList>
            <person name="Harkess A."/>
            <person name="Zhou J."/>
            <person name="Xu C."/>
            <person name="Bowers J.E."/>
            <person name="Van der Hulst R."/>
            <person name="Ayyampalayam S."/>
            <person name="Mercati F."/>
            <person name="Riccardi P."/>
            <person name="McKain M.R."/>
            <person name="Kakrana A."/>
            <person name="Tang H."/>
            <person name="Ray J."/>
            <person name="Groenendijk J."/>
            <person name="Arikit S."/>
            <person name="Mathioni S.M."/>
            <person name="Nakano M."/>
            <person name="Shan H."/>
            <person name="Telgmann-Rauber A."/>
            <person name="Kanno A."/>
            <person name="Yue Z."/>
            <person name="Chen H."/>
            <person name="Li W."/>
            <person name="Chen Y."/>
            <person name="Xu X."/>
            <person name="Zhang Y."/>
            <person name="Luo S."/>
            <person name="Chen H."/>
            <person name="Gao J."/>
            <person name="Mao Z."/>
            <person name="Pires J.C."/>
            <person name="Luo M."/>
            <person name="Kudrna D."/>
            <person name="Wing R.A."/>
            <person name="Meyers B.C."/>
            <person name="Yi K."/>
            <person name="Kong H."/>
            <person name="Lavrijsen P."/>
            <person name="Sunseri F."/>
            <person name="Falavigna A."/>
            <person name="Ye Y."/>
            <person name="Leebens-Mack J.H."/>
            <person name="Chen G."/>
        </authorList>
    </citation>
    <scope>NUCLEOTIDE SEQUENCE [LARGE SCALE GENOMIC DNA]</scope>
    <source>
        <strain evidence="3">cv. DH0086</strain>
    </source>
</reference>
<dbReference type="Gramene" id="ONK79901">
    <property type="protein sequence ID" value="ONK79901"/>
    <property type="gene ID" value="A4U43_C01F11560"/>
</dbReference>